<dbReference type="GO" id="GO:0004252">
    <property type="term" value="F:serine-type endopeptidase activity"/>
    <property type="evidence" value="ECO:0007669"/>
    <property type="project" value="InterPro"/>
</dbReference>
<dbReference type="GO" id="GO:0006508">
    <property type="term" value="P:proteolysis"/>
    <property type="evidence" value="ECO:0007669"/>
    <property type="project" value="UniProtKB-KW"/>
</dbReference>
<comment type="caution">
    <text evidence="7">The sequence shown here is derived from an EMBL/GenBank/DDBJ whole genome shotgun (WGS) entry which is preliminary data.</text>
</comment>
<proteinExistence type="predicted"/>
<dbReference type="PRINTS" id="PR00862">
    <property type="entry name" value="PROLIGOPTASE"/>
</dbReference>
<gene>
    <name evidence="7" type="ORF">DFR68_104344</name>
</gene>
<dbReference type="AlphaFoldDB" id="A0A370H618"/>
<feature type="domain" description="Peptidase S9A N-terminal" evidence="6">
    <location>
        <begin position="32"/>
        <end position="430"/>
    </location>
</feature>
<evidence type="ECO:0000256" key="3">
    <source>
        <dbReference type="ARBA" id="ARBA00022825"/>
    </source>
</evidence>
<dbReference type="Proteomes" id="UP000255355">
    <property type="component" value="Unassembled WGS sequence"/>
</dbReference>
<dbReference type="PANTHER" id="PTHR42881">
    <property type="entry name" value="PROLYL ENDOPEPTIDASE"/>
    <property type="match status" value="1"/>
</dbReference>
<dbReference type="InterPro" id="IPR023302">
    <property type="entry name" value="Pept_S9A_N"/>
</dbReference>
<dbReference type="PROSITE" id="PS51257">
    <property type="entry name" value="PROKAR_LIPOPROTEIN"/>
    <property type="match status" value="1"/>
</dbReference>
<keyword evidence="1" id="KW-0645">Protease</keyword>
<organism evidence="7 8">
    <name type="scientific">Nocardia mexicana</name>
    <dbReference type="NCBI Taxonomy" id="279262"/>
    <lineage>
        <taxon>Bacteria</taxon>
        <taxon>Bacillati</taxon>
        <taxon>Actinomycetota</taxon>
        <taxon>Actinomycetes</taxon>
        <taxon>Mycobacteriales</taxon>
        <taxon>Nocardiaceae</taxon>
        <taxon>Nocardia</taxon>
    </lineage>
</organism>
<name>A0A370H618_9NOCA</name>
<evidence type="ECO:0000259" key="6">
    <source>
        <dbReference type="Pfam" id="PF02897"/>
    </source>
</evidence>
<dbReference type="Pfam" id="PF02897">
    <property type="entry name" value="Peptidase_S9_N"/>
    <property type="match status" value="1"/>
</dbReference>
<dbReference type="Gene3D" id="2.130.10.120">
    <property type="entry name" value="Prolyl oligopeptidase, N-terminal domain"/>
    <property type="match status" value="1"/>
</dbReference>
<feature type="chain" id="PRO_5038471662" evidence="4">
    <location>
        <begin position="24"/>
        <end position="703"/>
    </location>
</feature>
<sequence>MAGRVTRVARWAAPVLTAVLLTACGSGSTTPGDEFQWLEEVESPRSAAWVESENAKTLGALQQDPRYSANLEGAQQVGKSPDRLPEPTIIDGEVYNFWQDGEHGRGIWRKTSISDYEAAQPNWVTVLDLDALAKSEGKDWVWQGVGCSPVTESHCLISLSEGGEDASTFREFDTRTGQFVSGGFVLPRGKQLVNWADDDTVLVSREWQPGELTASGYPYIVKSWQRGRPLAEATEIARGDKADMRAMPMVLADGDGHRLALVARARSFFDHEYTLATGANRPLALPVKSEPVGLVGNRLLVRLDQPWETGGANFPAGSLVSLDAEAVARDPERLRATAVYIPGPQDSLQDVSTTRNGVVVTSLHDVRAQVAVYSPQPDGGWRSAPVALPDNASISTAATDTHGALAYLKVESFLTPPALWRLDTTTALATAAKSSPPQFDPSPYVVEQQHATSPDGTSVPYFVVHRADMRLDGANPTALTAYGGFGVPQTPHYDGTLGKLWLDRGGVLAMANIRGGGEFGPAWHEAALKTHRQRAFDDFAAVGTDLVDRKITTPQRLGITGRSNGGLLMGVEFTQHPELWNAVDIGVPLLDMLRYEQIAAGASWVGEYGSVANPDERAFLESVSPYQQLKQGVRYPEPFVWTTTKDDRVGPQHARKFAAKLASLGAPYLFYEPSVGGHRGSTNIDEQATITALRYTYFARKLM</sequence>
<dbReference type="SUPFAM" id="SSF53474">
    <property type="entry name" value="alpha/beta-Hydrolases"/>
    <property type="match status" value="1"/>
</dbReference>
<dbReference type="Gene3D" id="3.40.50.1820">
    <property type="entry name" value="alpha/beta hydrolase"/>
    <property type="match status" value="1"/>
</dbReference>
<evidence type="ECO:0000256" key="1">
    <source>
        <dbReference type="ARBA" id="ARBA00022670"/>
    </source>
</evidence>
<protein>
    <submittedName>
        <fullName evidence="7">Prolyl oligopeptidase</fullName>
    </submittedName>
</protein>
<dbReference type="PANTHER" id="PTHR42881:SF13">
    <property type="entry name" value="PROLYL ENDOPEPTIDASE"/>
    <property type="match status" value="1"/>
</dbReference>
<keyword evidence="2" id="KW-0378">Hydrolase</keyword>
<dbReference type="GO" id="GO:0005829">
    <property type="term" value="C:cytosol"/>
    <property type="evidence" value="ECO:0007669"/>
    <property type="project" value="TreeGrafter"/>
</dbReference>
<dbReference type="OrthoDB" id="9801421at2"/>
<reference evidence="7 8" key="1">
    <citation type="submission" date="2018-07" db="EMBL/GenBank/DDBJ databases">
        <title>Genomic Encyclopedia of Type Strains, Phase IV (KMG-IV): sequencing the most valuable type-strain genomes for metagenomic binning, comparative biology and taxonomic classification.</title>
        <authorList>
            <person name="Goeker M."/>
        </authorList>
    </citation>
    <scope>NUCLEOTIDE SEQUENCE [LARGE SCALE GENOMIC DNA]</scope>
    <source>
        <strain evidence="7 8">DSM 44952</strain>
    </source>
</reference>
<evidence type="ECO:0000313" key="8">
    <source>
        <dbReference type="Proteomes" id="UP000255355"/>
    </source>
</evidence>
<evidence type="ECO:0000256" key="2">
    <source>
        <dbReference type="ARBA" id="ARBA00022801"/>
    </source>
</evidence>
<keyword evidence="8" id="KW-1185">Reference proteome</keyword>
<dbReference type="GO" id="GO:0070012">
    <property type="term" value="F:oligopeptidase activity"/>
    <property type="evidence" value="ECO:0007669"/>
    <property type="project" value="TreeGrafter"/>
</dbReference>
<dbReference type="EMBL" id="QQAZ01000004">
    <property type="protein sequence ID" value="RDI51860.1"/>
    <property type="molecule type" value="Genomic_DNA"/>
</dbReference>
<evidence type="ECO:0000259" key="5">
    <source>
        <dbReference type="Pfam" id="PF00326"/>
    </source>
</evidence>
<dbReference type="InterPro" id="IPR029058">
    <property type="entry name" value="AB_hydrolase_fold"/>
</dbReference>
<accession>A0A370H618</accession>
<evidence type="ECO:0000256" key="4">
    <source>
        <dbReference type="SAM" id="SignalP"/>
    </source>
</evidence>
<keyword evidence="3" id="KW-0720">Serine protease</keyword>
<dbReference type="STRING" id="1210089.GCA_001613165_01379"/>
<feature type="domain" description="Peptidase S9 prolyl oligopeptidase catalytic" evidence="5">
    <location>
        <begin position="500"/>
        <end position="702"/>
    </location>
</feature>
<dbReference type="SUPFAM" id="SSF50993">
    <property type="entry name" value="Peptidase/esterase 'gauge' domain"/>
    <property type="match status" value="1"/>
</dbReference>
<feature type="signal peptide" evidence="4">
    <location>
        <begin position="1"/>
        <end position="23"/>
    </location>
</feature>
<dbReference type="InterPro" id="IPR002470">
    <property type="entry name" value="Peptidase_S9A"/>
</dbReference>
<dbReference type="InterPro" id="IPR051167">
    <property type="entry name" value="Prolyl_oligopep/macrocyclase"/>
</dbReference>
<evidence type="ECO:0000313" key="7">
    <source>
        <dbReference type="EMBL" id="RDI51860.1"/>
    </source>
</evidence>
<dbReference type="InterPro" id="IPR001375">
    <property type="entry name" value="Peptidase_S9_cat"/>
</dbReference>
<keyword evidence="4" id="KW-0732">Signal</keyword>
<dbReference type="Pfam" id="PF00326">
    <property type="entry name" value="Peptidase_S9"/>
    <property type="match status" value="1"/>
</dbReference>